<protein>
    <submittedName>
        <fullName evidence="2">Acetyltransferase (GNAT) family protein</fullName>
    </submittedName>
</protein>
<comment type="caution">
    <text evidence="2">The sequence shown here is derived from an EMBL/GenBank/DDBJ whole genome shotgun (WGS) entry which is preliminary data.</text>
</comment>
<keyword evidence="3" id="KW-1185">Reference proteome</keyword>
<gene>
    <name evidence="2" type="ORF">C7382_103111</name>
</gene>
<dbReference type="AlphaFoldDB" id="A0A2U1FMI7"/>
<organism evidence="2 3">
    <name type="scientific">Porphyromonas loveana</name>
    <dbReference type="NCBI Taxonomy" id="1884669"/>
    <lineage>
        <taxon>Bacteria</taxon>
        <taxon>Pseudomonadati</taxon>
        <taxon>Bacteroidota</taxon>
        <taxon>Bacteroidia</taxon>
        <taxon>Bacteroidales</taxon>
        <taxon>Porphyromonadaceae</taxon>
        <taxon>Porphyromonas</taxon>
    </lineage>
</organism>
<dbReference type="OrthoDB" id="1113003at2"/>
<dbReference type="InterPro" id="IPR038740">
    <property type="entry name" value="BioF2-like_GNAT_dom"/>
</dbReference>
<reference evidence="2 3" key="1">
    <citation type="submission" date="2018-04" db="EMBL/GenBank/DDBJ databases">
        <title>Genomic Encyclopedia of Type Strains, Phase IV (KMG-IV): sequencing the most valuable type-strain genomes for metagenomic binning, comparative biology and taxonomic classification.</title>
        <authorList>
            <person name="Goeker M."/>
        </authorList>
    </citation>
    <scope>NUCLEOTIDE SEQUENCE [LARGE SCALE GENOMIC DNA]</scope>
    <source>
        <strain evidence="2 3">DSM 28520</strain>
    </source>
</reference>
<name>A0A2U1FMI7_9PORP</name>
<dbReference type="Proteomes" id="UP000245462">
    <property type="component" value="Unassembled WGS sequence"/>
</dbReference>
<dbReference type="Gene3D" id="3.40.630.30">
    <property type="match status" value="1"/>
</dbReference>
<feature type="domain" description="BioF2-like acetyltransferase" evidence="1">
    <location>
        <begin position="148"/>
        <end position="268"/>
    </location>
</feature>
<dbReference type="GO" id="GO:0016740">
    <property type="term" value="F:transferase activity"/>
    <property type="evidence" value="ECO:0007669"/>
    <property type="project" value="UniProtKB-KW"/>
</dbReference>
<dbReference type="Pfam" id="PF13480">
    <property type="entry name" value="Acetyltransf_6"/>
    <property type="match status" value="1"/>
</dbReference>
<accession>A0A2U1FMI7</accession>
<evidence type="ECO:0000259" key="1">
    <source>
        <dbReference type="Pfam" id="PF13480"/>
    </source>
</evidence>
<evidence type="ECO:0000313" key="3">
    <source>
        <dbReference type="Proteomes" id="UP000245462"/>
    </source>
</evidence>
<dbReference type="InterPro" id="IPR016181">
    <property type="entry name" value="Acyl_CoA_acyltransferase"/>
</dbReference>
<dbReference type="SUPFAM" id="SSF55729">
    <property type="entry name" value="Acyl-CoA N-acyltransferases (Nat)"/>
    <property type="match status" value="1"/>
</dbReference>
<evidence type="ECO:0000313" key="2">
    <source>
        <dbReference type="EMBL" id="PVZ13415.1"/>
    </source>
</evidence>
<keyword evidence="2" id="KW-0808">Transferase</keyword>
<proteinExistence type="predicted"/>
<dbReference type="EMBL" id="QEKY01000003">
    <property type="protein sequence ID" value="PVZ13415.1"/>
    <property type="molecule type" value="Genomic_DNA"/>
</dbReference>
<sequence>MKERYRELCRHRATIPLYMQDWWLDIVCGQDRWQAFVHEAEGLPLGVMPCYQPVRGHISMPPFTQFLGSHILVDRDVVPASFRERRQVHDALRAMLPAHRSFMVQYSTAFTDWLPYYWQGYGQTTRYTYRIDLSAGFDAVCAGIRPDAMKKIRKAERDGLCLVSASVDDLLRLCHISMSRQDAKGLASALLARLAEASVARGVGEIVGCEDAAGQLLAAVFLVHDHDTAYTIASGQIRDGQGRNAGAYALYQAILIAGRTEGIHTFDFEGSMLEGVEGFFRSFGGVQTPYFRLTKGRLGLWARLIRKCRTR</sequence>